<comment type="subcellular location">
    <subcellularLocation>
        <location evidence="1">Secreted</location>
    </subcellularLocation>
</comment>
<evidence type="ECO:0000256" key="4">
    <source>
        <dbReference type="SAM" id="SignalP"/>
    </source>
</evidence>
<dbReference type="GO" id="GO:0090729">
    <property type="term" value="F:toxin activity"/>
    <property type="evidence" value="ECO:0007669"/>
    <property type="project" value="InterPro"/>
</dbReference>
<evidence type="ECO:0000256" key="2">
    <source>
        <dbReference type="ARBA" id="ARBA00022525"/>
    </source>
</evidence>
<reference evidence="5" key="1">
    <citation type="journal article" name="Toxins">
        <title>Electric Blue: Molecular Evolution of Three-Finger Toxins in the Long-Glanded Coral Snake Species Calliophis bivirgatus.</title>
        <authorList>
            <person name="Dashevsky D."/>
            <person name="Rokyta D."/>
            <person name="Frank N."/>
            <person name="Nouwens A."/>
            <person name="Fry B.G."/>
        </authorList>
    </citation>
    <scope>NUCLEOTIDE SEQUENCE</scope>
    <source>
        <tissue evidence="5">Venom gland</tissue>
    </source>
</reference>
<protein>
    <submittedName>
        <fullName evidence="5">Three-finger toxin</fullName>
    </submittedName>
</protein>
<name>A0A898IMW8_CALBG</name>
<dbReference type="EMBL" id="MW575023">
    <property type="protein sequence ID" value="QSI83927.1"/>
    <property type="molecule type" value="mRNA"/>
</dbReference>
<dbReference type="InterPro" id="IPR018354">
    <property type="entry name" value="Snake_toxin_con_site"/>
</dbReference>
<feature type="signal peptide" evidence="4">
    <location>
        <begin position="1"/>
        <end position="21"/>
    </location>
</feature>
<keyword evidence="4" id="KW-0732">Signal</keyword>
<keyword evidence="2" id="KW-0964">Secreted</keyword>
<accession>A0A898IMW8</accession>
<evidence type="ECO:0000256" key="3">
    <source>
        <dbReference type="ARBA" id="ARBA00023157"/>
    </source>
</evidence>
<dbReference type="InterPro" id="IPR003571">
    <property type="entry name" value="Snake_3FTx"/>
</dbReference>
<dbReference type="InterPro" id="IPR045860">
    <property type="entry name" value="Snake_toxin-like_sf"/>
</dbReference>
<dbReference type="Gene3D" id="2.10.60.10">
    <property type="entry name" value="CD59"/>
    <property type="match status" value="1"/>
</dbReference>
<dbReference type="PROSITE" id="PS00272">
    <property type="entry name" value="SNAKE_TOXIN"/>
    <property type="match status" value="1"/>
</dbReference>
<proteinExistence type="evidence at transcript level"/>
<dbReference type="Pfam" id="PF21947">
    <property type="entry name" value="Toxin_cobra-type"/>
    <property type="match status" value="1"/>
</dbReference>
<dbReference type="AlphaFoldDB" id="A0A898IMW8"/>
<organism evidence="5">
    <name type="scientific">Calliophis bivirgatus</name>
    <name type="common">Blue Malaysian coral snake</name>
    <name type="synonym">Maticora bivirgata</name>
    <dbReference type="NCBI Taxonomy" id="8633"/>
    <lineage>
        <taxon>Eukaryota</taxon>
        <taxon>Metazoa</taxon>
        <taxon>Chordata</taxon>
        <taxon>Craniata</taxon>
        <taxon>Vertebrata</taxon>
        <taxon>Euteleostomi</taxon>
        <taxon>Lepidosauria</taxon>
        <taxon>Squamata</taxon>
        <taxon>Bifurcata</taxon>
        <taxon>Unidentata</taxon>
        <taxon>Episquamata</taxon>
        <taxon>Toxicofera</taxon>
        <taxon>Serpentes</taxon>
        <taxon>Colubroidea</taxon>
        <taxon>Elapidae</taxon>
        <taxon>Elapinae</taxon>
        <taxon>Calliophis</taxon>
    </lineage>
</organism>
<dbReference type="InterPro" id="IPR054131">
    <property type="entry name" value="Toxin_cobra-type"/>
</dbReference>
<evidence type="ECO:0000313" key="5">
    <source>
        <dbReference type="EMBL" id="QSI83927.1"/>
    </source>
</evidence>
<dbReference type="CDD" id="cd00206">
    <property type="entry name" value="TFP_snake_toxin"/>
    <property type="match status" value="1"/>
</dbReference>
<evidence type="ECO:0000256" key="1">
    <source>
        <dbReference type="ARBA" id="ARBA00004613"/>
    </source>
</evidence>
<sequence>MKTLLLTLVVVTILCLDLGYTRECCSSESSPKTSKSCPAGENVCFVKTLVAPVGPTGKKVLERGCAATCPKGMLGVNINCCTKDKCNCGYIH</sequence>
<keyword evidence="3" id="KW-1015">Disulfide bond</keyword>
<dbReference type="SUPFAM" id="SSF57302">
    <property type="entry name" value="Snake toxin-like"/>
    <property type="match status" value="1"/>
</dbReference>
<dbReference type="GO" id="GO:0005576">
    <property type="term" value="C:extracellular region"/>
    <property type="evidence" value="ECO:0007669"/>
    <property type="project" value="UniProtKB-SubCell"/>
</dbReference>
<feature type="chain" id="PRO_5032542738" evidence="4">
    <location>
        <begin position="22"/>
        <end position="92"/>
    </location>
</feature>